<dbReference type="Gramene" id="A04p13980.2_BraZ1">
    <property type="protein sequence ID" value="A04p13980.2_BraZ1.CDS"/>
    <property type="gene ID" value="A04g13980.2_BraZ1"/>
</dbReference>
<accession>A0A8D9HX20</accession>
<evidence type="ECO:0000313" key="1">
    <source>
        <dbReference type="EMBL" id="CAG7906497.1"/>
    </source>
</evidence>
<evidence type="ECO:0000313" key="2">
    <source>
        <dbReference type="Proteomes" id="UP000694005"/>
    </source>
</evidence>
<feature type="non-terminal residue" evidence="1">
    <location>
        <position position="56"/>
    </location>
</feature>
<organism evidence="1 2">
    <name type="scientific">Brassica campestris</name>
    <name type="common">Field mustard</name>
    <dbReference type="NCBI Taxonomy" id="3711"/>
    <lineage>
        <taxon>Eukaryota</taxon>
        <taxon>Viridiplantae</taxon>
        <taxon>Streptophyta</taxon>
        <taxon>Embryophyta</taxon>
        <taxon>Tracheophyta</taxon>
        <taxon>Spermatophyta</taxon>
        <taxon>Magnoliopsida</taxon>
        <taxon>eudicotyledons</taxon>
        <taxon>Gunneridae</taxon>
        <taxon>Pentapetalae</taxon>
        <taxon>rosids</taxon>
        <taxon>malvids</taxon>
        <taxon>Brassicales</taxon>
        <taxon>Brassicaceae</taxon>
        <taxon>Brassiceae</taxon>
        <taxon>Brassica</taxon>
    </lineage>
</organism>
<dbReference type="EMBL" id="LS974620">
    <property type="protein sequence ID" value="CAG7906497.1"/>
    <property type="molecule type" value="Genomic_DNA"/>
</dbReference>
<name>A0A8D9HX20_BRACM</name>
<gene>
    <name evidence="1" type="ORF">BRAPAZ1V2_A04P13980.2</name>
</gene>
<dbReference type="Proteomes" id="UP000694005">
    <property type="component" value="Chromosome A04"/>
</dbReference>
<reference evidence="1 2" key="1">
    <citation type="submission" date="2021-07" db="EMBL/GenBank/DDBJ databases">
        <authorList>
            <consortium name="Genoscope - CEA"/>
            <person name="William W."/>
        </authorList>
    </citation>
    <scope>NUCLEOTIDE SEQUENCE [LARGE SCALE GENOMIC DNA]</scope>
</reference>
<sequence>GFFCFPIDAKNQKGYILRTVKWRITTYVSKSLPGIHDFRLLETSSWGLVLTARSAS</sequence>
<proteinExistence type="predicted"/>
<dbReference type="AlphaFoldDB" id="A0A8D9HX20"/>
<protein>
    <submittedName>
        <fullName evidence="1">Uncharacterized protein</fullName>
    </submittedName>
</protein>